<dbReference type="Pfam" id="PF09587">
    <property type="entry name" value="PGA_cap"/>
    <property type="match status" value="1"/>
</dbReference>
<evidence type="ECO:0000313" key="4">
    <source>
        <dbReference type="Proteomes" id="UP000031189"/>
    </source>
</evidence>
<dbReference type="InterPro" id="IPR019079">
    <property type="entry name" value="Capsule_synth_CapA"/>
</dbReference>
<dbReference type="CDD" id="cd07381">
    <property type="entry name" value="MPP_CapA"/>
    <property type="match status" value="1"/>
</dbReference>
<dbReference type="InterPro" id="IPR052169">
    <property type="entry name" value="CW_Biosynth-Accessory"/>
</dbReference>
<dbReference type="SUPFAM" id="SSF56300">
    <property type="entry name" value="Metallo-dependent phosphatases"/>
    <property type="match status" value="1"/>
</dbReference>
<evidence type="ECO:0000313" key="3">
    <source>
        <dbReference type="EMBL" id="KHS58014.1"/>
    </source>
</evidence>
<dbReference type="InterPro" id="IPR008964">
    <property type="entry name" value="Invasin/intimin_cell_adhesion"/>
</dbReference>
<evidence type="ECO:0000259" key="2">
    <source>
        <dbReference type="SMART" id="SM00854"/>
    </source>
</evidence>
<organism evidence="3 4">
    <name type="scientific">Terrisporobacter othiniensis</name>
    <dbReference type="NCBI Taxonomy" id="1577792"/>
    <lineage>
        <taxon>Bacteria</taxon>
        <taxon>Bacillati</taxon>
        <taxon>Bacillota</taxon>
        <taxon>Clostridia</taxon>
        <taxon>Peptostreptococcales</taxon>
        <taxon>Peptostreptococcaceae</taxon>
        <taxon>Terrisporobacter</taxon>
    </lineage>
</organism>
<protein>
    <recommendedName>
        <fullName evidence="2">Capsule synthesis protein CapA domain-containing protein</fullName>
    </recommendedName>
</protein>
<dbReference type="PANTHER" id="PTHR33393:SF12">
    <property type="entry name" value="CAPSULE BIOSYNTHESIS PROTEIN CAPA"/>
    <property type="match status" value="1"/>
</dbReference>
<comment type="caution">
    <text evidence="3">The sequence shown here is derived from an EMBL/GenBank/DDBJ whole genome shotgun (WGS) entry which is preliminary data.</text>
</comment>
<dbReference type="Gene3D" id="3.60.21.10">
    <property type="match status" value="1"/>
</dbReference>
<reference evidence="3 4" key="1">
    <citation type="submission" date="2014-12" db="EMBL/GenBank/DDBJ databases">
        <title>Draft genome sequence of Terrisporobacter sp. 08-306576, isolated from the blood culture of a bacteremia patient.</title>
        <authorList>
            <person name="Lund L.C."/>
            <person name="Sydenham T.V."/>
            <person name="Hogh S.V."/>
            <person name="Skov M.N."/>
            <person name="Kemp M."/>
            <person name="Justesen U.S."/>
        </authorList>
    </citation>
    <scope>NUCLEOTIDE SEQUENCE [LARGE SCALE GENOMIC DNA]</scope>
    <source>
        <strain evidence="3 4">08-306576</strain>
    </source>
</reference>
<dbReference type="Proteomes" id="UP000031189">
    <property type="component" value="Unassembled WGS sequence"/>
</dbReference>
<dbReference type="Gene3D" id="2.60.40.1080">
    <property type="match status" value="1"/>
</dbReference>
<dbReference type="InterPro" id="IPR003343">
    <property type="entry name" value="Big_2"/>
</dbReference>
<dbReference type="AlphaFoldDB" id="A0A0B3VZ11"/>
<dbReference type="RefSeq" id="WP_039678835.1">
    <property type="nucleotide sequence ID" value="NZ_JAXECK010000033.1"/>
</dbReference>
<dbReference type="InterPro" id="IPR029052">
    <property type="entry name" value="Metallo-depent_PP-like"/>
</dbReference>
<sequence length="489" mass="55180">MIIHGQKRKNRFKKLICISFIAFFILGTNLVEAEGNKSINVQKKIVSLKLGQVTNINYIENQNDDIEYYSNNRMVATIDQKGNIIGNMIGSTTIVGEEAADGDKLETVVIVYRDLLEPLSEISEPRYTLKNGIYTNEFAKKTDDALLMFTGDLMNQTRQQEAAKTEDGTYVYNDSFSMVKSIFSQADFVAGNLESLLSNTSPYMSEEKALGGQPHCNGPSTYLDALKYAGFDALVNSNNHITDNGERGILQTLDLLKQYKFAYTGAFRNKEEQRFIIVDVNGIKVALMSYSEKFNGKDITLDEDVREIMINRYTKEAVERDVKDAKAMGAEYIIAYNHWGVEYTNDYNEAQAKSAEDMANAGVDFIIGSHPHALQTSEVINTKDNRQVPVVYSLGNFISHQYKPVTKDNFILTLNLKRDKDGKVYLADEGYIPCYVFEEYDNIPYLVTPISKDFNGGIENSELNESYMRIKNVVNGSIPEITSYSQLKK</sequence>
<feature type="domain" description="Capsule synthesis protein CapA" evidence="2">
    <location>
        <begin position="146"/>
        <end position="401"/>
    </location>
</feature>
<dbReference type="OrthoDB" id="9810906at2"/>
<comment type="similarity">
    <text evidence="1">Belongs to the CapA family.</text>
</comment>
<dbReference type="SMART" id="SM00854">
    <property type="entry name" value="PGA_cap"/>
    <property type="match status" value="1"/>
</dbReference>
<dbReference type="PANTHER" id="PTHR33393">
    <property type="entry name" value="POLYGLUTAMINE SYNTHESIS ACCESSORY PROTEIN RV0574C-RELATED"/>
    <property type="match status" value="1"/>
</dbReference>
<dbReference type="Pfam" id="PF02368">
    <property type="entry name" value="Big_2"/>
    <property type="match status" value="1"/>
</dbReference>
<keyword evidence="4" id="KW-1185">Reference proteome</keyword>
<name>A0A0B3VZ11_9FIRM</name>
<dbReference type="STRING" id="1577792.QX51_05155"/>
<dbReference type="SUPFAM" id="SSF49373">
    <property type="entry name" value="Invasin/intimin cell-adhesion fragments"/>
    <property type="match status" value="1"/>
</dbReference>
<proteinExistence type="inferred from homology"/>
<evidence type="ECO:0000256" key="1">
    <source>
        <dbReference type="ARBA" id="ARBA00005662"/>
    </source>
</evidence>
<accession>A0A0B3VZ11</accession>
<gene>
    <name evidence="3" type="ORF">QX51_05155</name>
</gene>
<dbReference type="EMBL" id="JWHR01000057">
    <property type="protein sequence ID" value="KHS58014.1"/>
    <property type="molecule type" value="Genomic_DNA"/>
</dbReference>